<dbReference type="OrthoDB" id="7002672at2"/>
<reference evidence="2 3" key="2">
    <citation type="submission" date="2016-10" db="EMBL/GenBank/DDBJ databases">
        <authorList>
            <person name="de Groot N.N."/>
        </authorList>
    </citation>
    <scope>NUCLEOTIDE SEQUENCE [LARGE SCALE GENOMIC DNA]</scope>
    <source>
        <strain evidence="2 3">BS2772</strain>
    </source>
</reference>
<evidence type="ECO:0000313" key="3">
    <source>
        <dbReference type="Proteomes" id="UP000182470"/>
    </source>
</evidence>
<dbReference type="EMBL" id="JXDI01000003">
    <property type="protein sequence ID" value="KAF2406673.1"/>
    <property type="molecule type" value="Genomic_DNA"/>
</dbReference>
<evidence type="ECO:0000313" key="4">
    <source>
        <dbReference type="Proteomes" id="UP000748067"/>
    </source>
</evidence>
<evidence type="ECO:0000313" key="1">
    <source>
        <dbReference type="EMBL" id="KAF2406673.1"/>
    </source>
</evidence>
<dbReference type="AlphaFoldDB" id="A0A1H0BVU8"/>
<dbReference type="Proteomes" id="UP000182470">
    <property type="component" value="Chromosome I"/>
</dbReference>
<proteinExistence type="predicted"/>
<protein>
    <submittedName>
        <fullName evidence="2">Uncharacterized protein</fullName>
    </submittedName>
</protein>
<sequence length="105" mass="12040">MTHLSLVPARPKPRLSLLAPEFQPLLSTFNDLTRDIRNAGVAIQGLRFLDNRIVVSIDDIDVIARRFAHEIRSQSSKTQDGETRHSVKIRGIYVTWFSLVKEQDR</sequence>
<name>A0A1H0BVU8_9PSED</name>
<dbReference type="Proteomes" id="UP000748067">
    <property type="component" value="Unassembled WGS sequence"/>
</dbReference>
<gene>
    <name evidence="1" type="ORF">PSAN_48500</name>
    <name evidence="2" type="ORF">SAMN04490179_4510</name>
</gene>
<keyword evidence="4" id="KW-1185">Reference proteome</keyword>
<reference evidence="1 4" key="1">
    <citation type="submission" date="2015-01" db="EMBL/GenBank/DDBJ databases">
        <title>Genome Sequence of Pseudomonas antarctica CMS 35.</title>
        <authorList>
            <person name="Voget S."/>
            <person name="Chow J."/>
            <person name="Daniel R."/>
            <person name="Streit W."/>
        </authorList>
    </citation>
    <scope>NUCLEOTIDE SEQUENCE [LARGE SCALE GENOMIC DNA]</scope>
    <source>
        <strain evidence="1 4">CMS 35</strain>
    </source>
</reference>
<evidence type="ECO:0000313" key="2">
    <source>
        <dbReference type="EMBL" id="SDN49727.1"/>
    </source>
</evidence>
<dbReference type="RefSeq" id="WP_130908921.1">
    <property type="nucleotide sequence ID" value="NZ_JXDI01000003.1"/>
</dbReference>
<organism evidence="2 3">
    <name type="scientific">Pseudomonas antarctica</name>
    <dbReference type="NCBI Taxonomy" id="219572"/>
    <lineage>
        <taxon>Bacteria</taxon>
        <taxon>Pseudomonadati</taxon>
        <taxon>Pseudomonadota</taxon>
        <taxon>Gammaproteobacteria</taxon>
        <taxon>Pseudomonadales</taxon>
        <taxon>Pseudomonadaceae</taxon>
        <taxon>Pseudomonas</taxon>
    </lineage>
</organism>
<dbReference type="EMBL" id="LT629704">
    <property type="protein sequence ID" value="SDN49727.1"/>
    <property type="molecule type" value="Genomic_DNA"/>
</dbReference>
<accession>A0A1H0BVU8</accession>